<sequence>MDRGLSDEQKRNAASAGCTGPGVTFHPLTPGSESLPSTVPQCDLTGLYNDGFEDVAAHMTALDAVVTIDSAPLHLGGALGVPVIGMLDHVSQWAWGTGESQRWYDSVTMVRQPKPGDWQSVIKRVASRLQALTVERQTKIGLT</sequence>
<accession>A0A7Z2GH23</accession>
<dbReference type="Pfam" id="PF01075">
    <property type="entry name" value="Glyco_transf_9"/>
    <property type="match status" value="1"/>
</dbReference>
<dbReference type="OrthoDB" id="9814129at2"/>
<dbReference type="EMBL" id="CP046913">
    <property type="protein sequence ID" value="QGZ61661.1"/>
    <property type="molecule type" value="Genomic_DNA"/>
</dbReference>
<dbReference type="KEGG" id="pacs:FAZ98_07875"/>
<evidence type="ECO:0000313" key="3">
    <source>
        <dbReference type="Proteomes" id="UP000433577"/>
    </source>
</evidence>
<dbReference type="InterPro" id="IPR002201">
    <property type="entry name" value="Glyco_trans_9"/>
</dbReference>
<gene>
    <name evidence="2" type="ORF">FAZ98_07875</name>
</gene>
<evidence type="ECO:0000313" key="2">
    <source>
        <dbReference type="EMBL" id="QGZ61661.1"/>
    </source>
</evidence>
<dbReference type="SUPFAM" id="SSF53756">
    <property type="entry name" value="UDP-Glycosyltransferase/glycogen phosphorylase"/>
    <property type="match status" value="1"/>
</dbReference>
<dbReference type="AlphaFoldDB" id="A0A7Z2GH23"/>
<name>A0A7Z2GH23_9BURK</name>
<organism evidence="2 3">
    <name type="scientific">Paraburkholderia acidisoli</name>
    <dbReference type="NCBI Taxonomy" id="2571748"/>
    <lineage>
        <taxon>Bacteria</taxon>
        <taxon>Pseudomonadati</taxon>
        <taxon>Pseudomonadota</taxon>
        <taxon>Betaproteobacteria</taxon>
        <taxon>Burkholderiales</taxon>
        <taxon>Burkholderiaceae</taxon>
        <taxon>Paraburkholderia</taxon>
    </lineage>
</organism>
<evidence type="ECO:0008006" key="4">
    <source>
        <dbReference type="Google" id="ProtNLM"/>
    </source>
</evidence>
<dbReference type="GO" id="GO:0016757">
    <property type="term" value="F:glycosyltransferase activity"/>
    <property type="evidence" value="ECO:0007669"/>
    <property type="project" value="InterPro"/>
</dbReference>
<protein>
    <recommendedName>
        <fullName evidence="4">Glycosyl transferase family 9 (Putative heptosyltransferase)</fullName>
    </recommendedName>
</protein>
<proteinExistence type="predicted"/>
<dbReference type="Gene3D" id="3.40.50.2000">
    <property type="entry name" value="Glycogen Phosphorylase B"/>
    <property type="match status" value="1"/>
</dbReference>
<keyword evidence="3" id="KW-1185">Reference proteome</keyword>
<feature type="compositionally biased region" description="Basic and acidic residues" evidence="1">
    <location>
        <begin position="1"/>
        <end position="11"/>
    </location>
</feature>
<reference evidence="2 3" key="1">
    <citation type="submission" date="2019-12" db="EMBL/GenBank/DDBJ databases">
        <title>Paraburkholderia acidiphila 7Q-K02 sp. nov and Paraburkholderia acidisoli DHF22 sp. nov., two strains isolated from forest soil.</title>
        <authorList>
            <person name="Gao Z."/>
            <person name="Qiu L."/>
        </authorList>
    </citation>
    <scope>NUCLEOTIDE SEQUENCE [LARGE SCALE GENOMIC DNA]</scope>
    <source>
        <strain evidence="2 3">DHF22</strain>
    </source>
</reference>
<dbReference type="Proteomes" id="UP000433577">
    <property type="component" value="Chromosome 1"/>
</dbReference>
<evidence type="ECO:0000256" key="1">
    <source>
        <dbReference type="SAM" id="MobiDB-lite"/>
    </source>
</evidence>
<feature type="region of interest" description="Disordered" evidence="1">
    <location>
        <begin position="1"/>
        <end position="36"/>
    </location>
</feature>